<evidence type="ECO:0008006" key="3">
    <source>
        <dbReference type="Google" id="ProtNLM"/>
    </source>
</evidence>
<accession>A0A5C6MVL8</accession>
<gene>
    <name evidence="1" type="ORF">D4764_07G0001360</name>
</gene>
<dbReference type="EMBL" id="RHFK02000020">
    <property type="protein sequence ID" value="TWW57417.1"/>
    <property type="molecule type" value="Genomic_DNA"/>
</dbReference>
<evidence type="ECO:0000313" key="1">
    <source>
        <dbReference type="EMBL" id="TWW57417.1"/>
    </source>
</evidence>
<proteinExistence type="predicted"/>
<keyword evidence="2" id="KW-1185">Reference proteome</keyword>
<comment type="caution">
    <text evidence="1">The sequence shown here is derived from an EMBL/GenBank/DDBJ whole genome shotgun (WGS) entry which is preliminary data.</text>
</comment>
<name>A0A5C6MVL8_9TELE</name>
<protein>
    <recommendedName>
        <fullName evidence="3">Reverse transcriptase domain-containing protein</fullName>
    </recommendedName>
</protein>
<dbReference type="AlphaFoldDB" id="A0A5C6MVL8"/>
<organism evidence="1 2">
    <name type="scientific">Takifugu flavidus</name>
    <name type="common">sansaifugu</name>
    <dbReference type="NCBI Taxonomy" id="433684"/>
    <lineage>
        <taxon>Eukaryota</taxon>
        <taxon>Metazoa</taxon>
        <taxon>Chordata</taxon>
        <taxon>Craniata</taxon>
        <taxon>Vertebrata</taxon>
        <taxon>Euteleostomi</taxon>
        <taxon>Actinopterygii</taxon>
        <taxon>Neopterygii</taxon>
        <taxon>Teleostei</taxon>
        <taxon>Neoteleostei</taxon>
        <taxon>Acanthomorphata</taxon>
        <taxon>Eupercaria</taxon>
        <taxon>Tetraodontiformes</taxon>
        <taxon>Tetradontoidea</taxon>
        <taxon>Tetraodontidae</taxon>
        <taxon>Takifugu</taxon>
    </lineage>
</organism>
<evidence type="ECO:0000313" key="2">
    <source>
        <dbReference type="Proteomes" id="UP000324091"/>
    </source>
</evidence>
<dbReference type="Proteomes" id="UP000324091">
    <property type="component" value="Chromosome 7"/>
</dbReference>
<sequence>MGDVVLLASSNQDLQHVLGWVAAECEAAGMRISISKFEAMVLDQKRVVCPLRVGGEILPQMEEFKYLLFMSERKMRLTGGSVQPLQLCSRCTGPLRENFVERVAGRSLREGEKLSHWRRRHRDSPRTRWRDFISRLAGGRLGSWRKCLGRGKSGRLCLGRCTHDLAPVCNLSVIWTVLRGW</sequence>
<reference evidence="1 2" key="1">
    <citation type="submission" date="2019-04" db="EMBL/GenBank/DDBJ databases">
        <title>Chromosome genome assembly for Takifugu flavidus.</title>
        <authorList>
            <person name="Xiao S."/>
        </authorList>
    </citation>
    <scope>NUCLEOTIDE SEQUENCE [LARGE SCALE GENOMIC DNA]</scope>
    <source>
        <strain evidence="1">HTHZ2018</strain>
        <tissue evidence="1">Muscle</tissue>
    </source>
</reference>